<dbReference type="Proteomes" id="UP000414364">
    <property type="component" value="Unassembled WGS sequence"/>
</dbReference>
<evidence type="ECO:0000313" key="6">
    <source>
        <dbReference type="Proteomes" id="UP000371423"/>
    </source>
</evidence>
<evidence type="ECO:0000256" key="1">
    <source>
        <dbReference type="SAM" id="MobiDB-lite"/>
    </source>
</evidence>
<keyword evidence="2" id="KW-0732">Signal</keyword>
<protein>
    <recommendedName>
        <fullName evidence="3">S-layer protein C-terminal domain-containing protein</fullName>
    </recommendedName>
</protein>
<dbReference type="EMBL" id="VDFP01000008">
    <property type="protein sequence ID" value="MQS75821.1"/>
    <property type="molecule type" value="Genomic_DNA"/>
</dbReference>
<keyword evidence="6" id="KW-1185">Reference proteome</keyword>
<feature type="chain" id="PRO_5044622368" description="S-layer protein C-terminal domain-containing protein" evidence="2">
    <location>
        <begin position="27"/>
        <end position="786"/>
    </location>
</feature>
<feature type="domain" description="S-layer protein C-terminal" evidence="3">
    <location>
        <begin position="670"/>
        <end position="721"/>
    </location>
</feature>
<dbReference type="Pfam" id="PF03217">
    <property type="entry name" value="SlpA"/>
    <property type="match status" value="2"/>
</dbReference>
<evidence type="ECO:0000313" key="4">
    <source>
        <dbReference type="EMBL" id="MQS75821.1"/>
    </source>
</evidence>
<feature type="compositionally biased region" description="Polar residues" evidence="1">
    <location>
        <begin position="32"/>
        <end position="49"/>
    </location>
</feature>
<dbReference type="AlphaFoldDB" id="A0A5P0ZUH8"/>
<organism evidence="5 6">
    <name type="scientific">Companilactobacillus halodurans</name>
    <dbReference type="NCBI Taxonomy" id="2584183"/>
    <lineage>
        <taxon>Bacteria</taxon>
        <taxon>Bacillati</taxon>
        <taxon>Bacillota</taxon>
        <taxon>Bacilli</taxon>
        <taxon>Lactobacillales</taxon>
        <taxon>Lactobacillaceae</taxon>
        <taxon>Companilactobacillus</taxon>
    </lineage>
</organism>
<evidence type="ECO:0000259" key="3">
    <source>
        <dbReference type="Pfam" id="PF03217"/>
    </source>
</evidence>
<evidence type="ECO:0000256" key="2">
    <source>
        <dbReference type="SAM" id="SignalP"/>
    </source>
</evidence>
<comment type="caution">
    <text evidence="5">The sequence shown here is derived from an EMBL/GenBank/DDBJ whole genome shotgun (WGS) entry which is preliminary data.</text>
</comment>
<accession>A0A5P0ZUH8</accession>
<feature type="domain" description="S-layer protein C-terminal" evidence="3">
    <location>
        <begin position="730"/>
        <end position="785"/>
    </location>
</feature>
<dbReference type="RefSeq" id="WP_153385218.1">
    <property type="nucleotide sequence ID" value="NZ_VDFO01000005.1"/>
</dbReference>
<gene>
    <name evidence="5" type="ORF">FHL05_02115</name>
    <name evidence="4" type="ORF">FHL06_05400</name>
</gene>
<dbReference type="EMBL" id="VDFO01000005">
    <property type="protein sequence ID" value="MQS96687.1"/>
    <property type="molecule type" value="Genomic_DNA"/>
</dbReference>
<sequence length="786" mass="85198">MILNKKIIALGVFLFSATTLTTTVKADITTQTEPTATSTNASDTQTGSVATTSSQTTNENTNNSTNSTQATPSSNTTSPSTNQTAAGTDTNATSTTATSPAKTSPPTTSSASSTSTISTVTTPTSPVTAPTDDTPLTITDPLLEKVFKQTLNIPDSGNITASDIKNYQGGTFNASVIKYLATTSGTSMNVTQTTPIESLNGMQYLQMLPANTKVYFQAKLASDANSDQDLTPLDNLNFSYFNLTGNFNNYSQKEIDVSQLTKLNVQNATVVALNGNLDVSYNSGINDPQLAEIGPWLVNYANSATSANIQLGNSAITDLTPLKGTETGNNVSIIAENNVNYIKTPIYAVSNQPIAITASPVLGLDGDDLASGYHFSNSVPQQYLTTDNLTNLGNDKYILEHPDPTAQVISYGYVGFGYGSDPNNFVNKNYGNANLNYFILNGQPVIWQAHPNVTINYLDTDQQPIIEDGTPLVKTINGVNIGDAYDLTDDALVPGYELASSPELLTGNYTQNPQVVNLIFSPIEIQNEEPIESPITTPPATETNNSNLIPVYDSSGKLVTGSKVNATNANILSTMRQDKQTFYQLNTGQWVKASDYFAQQNPENVVRTFGADTRLVDQNDKTISIKLVPNSEWNHFKIVTMNGQQFYEVANNEYLAVDSAVFFTPLINEQAIHLTQTSQVYNSKGQTINIAFSPNSEWFCDGFAKIDGTLMYRIGNDEWIKESNLYSYKSVKTVIKLTKKAVVYNEFGQKLSLTLPSDSAWKVDQVATINGVNYYRVATNKFIKVD</sequence>
<dbReference type="InterPro" id="IPR024968">
    <property type="entry name" value="SlpA_C_lactobacillus"/>
</dbReference>
<dbReference type="Gene3D" id="3.10.20.320">
    <property type="entry name" value="Putative peptidoglycan bound protein (lpxtg motif)"/>
    <property type="match status" value="1"/>
</dbReference>
<feature type="signal peptide" evidence="2">
    <location>
        <begin position="1"/>
        <end position="26"/>
    </location>
</feature>
<evidence type="ECO:0000313" key="7">
    <source>
        <dbReference type="Proteomes" id="UP000414364"/>
    </source>
</evidence>
<proteinExistence type="predicted"/>
<dbReference type="Proteomes" id="UP000371423">
    <property type="component" value="Unassembled WGS sequence"/>
</dbReference>
<evidence type="ECO:0000313" key="5">
    <source>
        <dbReference type="EMBL" id="MQS96687.1"/>
    </source>
</evidence>
<feature type="compositionally biased region" description="Low complexity" evidence="1">
    <location>
        <begin position="50"/>
        <end position="136"/>
    </location>
</feature>
<dbReference type="OrthoDB" id="2323116at2"/>
<reference evidence="6 7" key="1">
    <citation type="journal article" date="2019" name="Syst. Appl. Microbiol.">
        <title>Polyphasic characterization of two novel Lactobacillus spp. isolated from blown salami packages: Description of Lactobacillus halodurans sp. nov. and Lactobacillus salsicarnum sp. nov.</title>
        <authorList>
            <person name="Schuster J.A."/>
            <person name="Klingl A."/>
            <person name="Vogel R.F."/>
            <person name="Ehrmann M.A."/>
        </authorList>
    </citation>
    <scope>NUCLEOTIDE SEQUENCE [LARGE SCALE GENOMIC DNA]</scope>
    <source>
        <strain evidence="5 6">TMW 1.1920</strain>
        <strain evidence="4 7">TMW 1.2172</strain>
    </source>
</reference>
<name>A0A5P0ZUH8_9LACO</name>
<feature type="region of interest" description="Disordered" evidence="1">
    <location>
        <begin position="32"/>
        <end position="136"/>
    </location>
</feature>